<gene>
    <name evidence="3" type="ORF">KM031_08340</name>
</gene>
<dbReference type="InterPro" id="IPR029068">
    <property type="entry name" value="Glyas_Bleomycin-R_OHBP_Dase"/>
</dbReference>
<reference evidence="3" key="1">
    <citation type="submission" date="2021-06" db="EMBL/GenBank/DDBJ databases">
        <title>Direct submission.</title>
        <authorList>
            <person name="Lee C.-S."/>
            <person name="Jin L."/>
        </authorList>
    </citation>
    <scope>NUCLEOTIDE SEQUENCE</scope>
    <source>
        <strain evidence="3">Con5</strain>
    </source>
</reference>
<dbReference type="InterPro" id="IPR051785">
    <property type="entry name" value="MMCE/EMCE_epimerase"/>
</dbReference>
<dbReference type="PANTHER" id="PTHR43048">
    <property type="entry name" value="METHYLMALONYL-COA EPIMERASE"/>
    <property type="match status" value="1"/>
</dbReference>
<dbReference type="PROSITE" id="PS51819">
    <property type="entry name" value="VOC"/>
    <property type="match status" value="1"/>
</dbReference>
<feature type="domain" description="VOC" evidence="2">
    <location>
        <begin position="5"/>
        <end position="151"/>
    </location>
</feature>
<organism evidence="3 4">
    <name type="scientific">Gemmobacter fulvus</name>
    <dbReference type="NCBI Taxonomy" id="2840474"/>
    <lineage>
        <taxon>Bacteria</taxon>
        <taxon>Pseudomonadati</taxon>
        <taxon>Pseudomonadota</taxon>
        <taxon>Alphaproteobacteria</taxon>
        <taxon>Rhodobacterales</taxon>
        <taxon>Paracoccaceae</taxon>
        <taxon>Gemmobacter</taxon>
    </lineage>
</organism>
<proteinExistence type="predicted"/>
<dbReference type="SUPFAM" id="SSF54593">
    <property type="entry name" value="Glyoxalase/Bleomycin resistance protein/Dihydroxybiphenyl dioxygenase"/>
    <property type="match status" value="1"/>
</dbReference>
<keyword evidence="4" id="KW-1185">Reference proteome</keyword>
<evidence type="ECO:0000313" key="3">
    <source>
        <dbReference type="EMBL" id="QWK88903.1"/>
    </source>
</evidence>
<dbReference type="Gene3D" id="3.10.180.10">
    <property type="entry name" value="2,3-Dihydroxybiphenyl 1,2-Dioxygenase, domain 1"/>
    <property type="match status" value="1"/>
</dbReference>
<dbReference type="InterPro" id="IPR037523">
    <property type="entry name" value="VOC_core"/>
</dbReference>
<dbReference type="EMBL" id="CP076361">
    <property type="protein sequence ID" value="QWK88903.1"/>
    <property type="molecule type" value="Genomic_DNA"/>
</dbReference>
<dbReference type="Proteomes" id="UP000679352">
    <property type="component" value="Chromosome"/>
</dbReference>
<accession>A0A975P4J5</accession>
<evidence type="ECO:0000313" key="4">
    <source>
        <dbReference type="Proteomes" id="UP000679352"/>
    </source>
</evidence>
<evidence type="ECO:0000259" key="2">
    <source>
        <dbReference type="PROSITE" id="PS51819"/>
    </source>
</evidence>
<dbReference type="GO" id="GO:0046491">
    <property type="term" value="P:L-methylmalonyl-CoA metabolic process"/>
    <property type="evidence" value="ECO:0007669"/>
    <property type="project" value="TreeGrafter"/>
</dbReference>
<dbReference type="RefSeq" id="WP_215506318.1">
    <property type="nucleotide sequence ID" value="NZ_CP076361.1"/>
</dbReference>
<dbReference type="PANTHER" id="PTHR43048:SF6">
    <property type="entry name" value="BLR8189 PROTEIN"/>
    <property type="match status" value="1"/>
</dbReference>
<dbReference type="GO" id="GO:0046872">
    <property type="term" value="F:metal ion binding"/>
    <property type="evidence" value="ECO:0007669"/>
    <property type="project" value="UniProtKB-KW"/>
</dbReference>
<protein>
    <submittedName>
        <fullName evidence="3">VOC family protein</fullName>
    </submittedName>
</protein>
<dbReference type="Pfam" id="PF00903">
    <property type="entry name" value="Glyoxalase"/>
    <property type="match status" value="1"/>
</dbReference>
<evidence type="ECO:0000256" key="1">
    <source>
        <dbReference type="ARBA" id="ARBA00022723"/>
    </source>
</evidence>
<sequence>MTVFGLQHIGLTVPDMAQAVRFFETMFGAVVCLSTGRLDLTDADMIRKLGVPGDRRIEDITVLRVGNGTNLELFQYSGEPDPDAPLKRNSEPGGFHLAFQVEDCLVAADRLRAAGVEVLDGPNHVEAGPMAGLTWCYLKAPWGQFLEIVSMDGPLGAERAGAPAQWSPKTGV</sequence>
<name>A0A975P4J5_9RHOB</name>
<dbReference type="AlphaFoldDB" id="A0A975P4J5"/>
<dbReference type="GO" id="GO:0004493">
    <property type="term" value="F:methylmalonyl-CoA epimerase activity"/>
    <property type="evidence" value="ECO:0007669"/>
    <property type="project" value="TreeGrafter"/>
</dbReference>
<dbReference type="KEGG" id="gfu:KM031_08340"/>
<keyword evidence="1" id="KW-0479">Metal-binding</keyword>
<dbReference type="InterPro" id="IPR004360">
    <property type="entry name" value="Glyas_Fos-R_dOase_dom"/>
</dbReference>